<keyword evidence="3" id="KW-1185">Reference proteome</keyword>
<feature type="transmembrane region" description="Helical" evidence="1">
    <location>
        <begin position="42"/>
        <end position="61"/>
    </location>
</feature>
<accession>A0ABP9M607</accession>
<keyword evidence="1" id="KW-0472">Membrane</keyword>
<dbReference type="InterPro" id="IPR046513">
    <property type="entry name" value="DUF6691"/>
</dbReference>
<keyword evidence="1" id="KW-1133">Transmembrane helix</keyword>
<dbReference type="Pfam" id="PF20398">
    <property type="entry name" value="DUF6691"/>
    <property type="match status" value="1"/>
</dbReference>
<feature type="transmembrane region" description="Helical" evidence="1">
    <location>
        <begin position="86"/>
        <end position="102"/>
    </location>
</feature>
<name>A0ABP9M607_9BURK</name>
<sequence>MMMIVGGALAGLLFGLGLLISGLAHPDKVQSFLDLAGNWDPSLAFVMGGAIAVAIVPFTLAKKDKIQPISGVQLALPKRTDIDKKLLIGSALFGVGWGLAGYCPGPVLVSFGAGIGMAWWFLPAMVVGIWIQRQFFNK</sequence>
<dbReference type="RefSeq" id="WP_260648904.1">
    <property type="nucleotide sequence ID" value="NZ_BAABKD010000011.1"/>
</dbReference>
<feature type="transmembrane region" description="Helical" evidence="1">
    <location>
        <begin position="108"/>
        <end position="131"/>
    </location>
</feature>
<evidence type="ECO:0000256" key="1">
    <source>
        <dbReference type="SAM" id="Phobius"/>
    </source>
</evidence>
<proteinExistence type="predicted"/>
<evidence type="ECO:0000313" key="2">
    <source>
        <dbReference type="EMBL" id="GAA5091737.1"/>
    </source>
</evidence>
<dbReference type="Proteomes" id="UP001500227">
    <property type="component" value="Unassembled WGS sequence"/>
</dbReference>
<keyword evidence="1" id="KW-0812">Transmembrane</keyword>
<protein>
    <submittedName>
        <fullName evidence="2">Membrane protein</fullName>
    </submittedName>
</protein>
<organism evidence="2 3">
    <name type="scientific">Paenalcaligenes hermetiae</name>
    <dbReference type="NCBI Taxonomy" id="1157987"/>
    <lineage>
        <taxon>Bacteria</taxon>
        <taxon>Pseudomonadati</taxon>
        <taxon>Pseudomonadota</taxon>
        <taxon>Betaproteobacteria</taxon>
        <taxon>Burkholderiales</taxon>
        <taxon>Alcaligenaceae</taxon>
        <taxon>Paenalcaligenes</taxon>
    </lineage>
</organism>
<dbReference type="EMBL" id="BAABKD010000011">
    <property type="protein sequence ID" value="GAA5091737.1"/>
    <property type="molecule type" value="Genomic_DNA"/>
</dbReference>
<gene>
    <name evidence="2" type="ORF">GCM10023337_17890</name>
</gene>
<evidence type="ECO:0000313" key="3">
    <source>
        <dbReference type="Proteomes" id="UP001500227"/>
    </source>
</evidence>
<reference evidence="3" key="1">
    <citation type="journal article" date="2019" name="Int. J. Syst. Evol. Microbiol.">
        <title>The Global Catalogue of Microorganisms (GCM) 10K type strain sequencing project: providing services to taxonomists for standard genome sequencing and annotation.</title>
        <authorList>
            <consortium name="The Broad Institute Genomics Platform"/>
            <consortium name="The Broad Institute Genome Sequencing Center for Infectious Disease"/>
            <person name="Wu L."/>
            <person name="Ma J."/>
        </authorList>
    </citation>
    <scope>NUCLEOTIDE SEQUENCE [LARGE SCALE GENOMIC DNA]</scope>
    <source>
        <strain evidence="3">JCM 18423</strain>
    </source>
</reference>
<comment type="caution">
    <text evidence="2">The sequence shown here is derived from an EMBL/GenBank/DDBJ whole genome shotgun (WGS) entry which is preliminary data.</text>
</comment>